<comment type="caution">
    <text evidence="2">The sequence shown here is derived from an EMBL/GenBank/DDBJ whole genome shotgun (WGS) entry which is preliminary data.</text>
</comment>
<accession>A0A699J8R1</accession>
<organism evidence="2">
    <name type="scientific">Tanacetum cinerariifolium</name>
    <name type="common">Dalmatian daisy</name>
    <name type="synonym">Chrysanthemum cinerariifolium</name>
    <dbReference type="NCBI Taxonomy" id="118510"/>
    <lineage>
        <taxon>Eukaryota</taxon>
        <taxon>Viridiplantae</taxon>
        <taxon>Streptophyta</taxon>
        <taxon>Embryophyta</taxon>
        <taxon>Tracheophyta</taxon>
        <taxon>Spermatophyta</taxon>
        <taxon>Magnoliopsida</taxon>
        <taxon>eudicotyledons</taxon>
        <taxon>Gunneridae</taxon>
        <taxon>Pentapetalae</taxon>
        <taxon>asterids</taxon>
        <taxon>campanulids</taxon>
        <taxon>Asterales</taxon>
        <taxon>Asteraceae</taxon>
        <taxon>Asteroideae</taxon>
        <taxon>Anthemideae</taxon>
        <taxon>Anthemidinae</taxon>
        <taxon>Tanacetum</taxon>
    </lineage>
</organism>
<dbReference type="AlphaFoldDB" id="A0A699J8R1"/>
<sequence length="382" mass="43444">MFKLELEPLAPRLLQNREIHIEYLKYTQEQADILQGIVEQAKAKQPLDKELDCACKHASQIQELLVYVQDTFSNAIKLNEKKVAITPKNKVKKVRFVEPLTSSSNIKQVESSTTSDSNTHVLSSTGLKCSTSNCGSKPIGNKKNDRISRTPSRNMKNKVEAQPRKVNKKNRVDEPIRDVDVKHSLLNENSICLTCCPDYSLVSGLRMFETYDREPLSAHELFTIIAAPRAIDLADSPVFTSIDQDTPSTSIPSTQEQEQEHSPTISQDFEESPKTPTFRDDPLHESLHEDSNSQGTSSNVRQIHTLFEHLGKWTKDHPIANVIRDASRSVSTIKQLQTDAMWCYFDAFLTSVEPKNFKQAMTKPTWIDAMQEEFHEFERLQL</sequence>
<protein>
    <submittedName>
        <fullName evidence="2">Integrase, catalytic region, zinc finger, CCHC-type, peptidase aspartic, catalytic</fullName>
    </submittedName>
</protein>
<name>A0A699J8R1_TANCI</name>
<evidence type="ECO:0000313" key="2">
    <source>
        <dbReference type="EMBL" id="GFA18854.1"/>
    </source>
</evidence>
<evidence type="ECO:0000256" key="1">
    <source>
        <dbReference type="SAM" id="MobiDB-lite"/>
    </source>
</evidence>
<feature type="compositionally biased region" description="Polar residues" evidence="1">
    <location>
        <begin position="239"/>
        <end position="267"/>
    </location>
</feature>
<feature type="region of interest" description="Disordered" evidence="1">
    <location>
        <begin position="239"/>
        <end position="299"/>
    </location>
</feature>
<gene>
    <name evidence="2" type="ORF">Tci_590826</name>
</gene>
<feature type="compositionally biased region" description="Polar residues" evidence="1">
    <location>
        <begin position="105"/>
        <end position="135"/>
    </location>
</feature>
<feature type="compositionally biased region" description="Basic and acidic residues" evidence="1">
    <location>
        <begin position="271"/>
        <end position="291"/>
    </location>
</feature>
<proteinExistence type="predicted"/>
<feature type="region of interest" description="Disordered" evidence="1">
    <location>
        <begin position="105"/>
        <end position="170"/>
    </location>
</feature>
<reference evidence="2" key="1">
    <citation type="journal article" date="2019" name="Sci. Rep.">
        <title>Draft genome of Tanacetum cinerariifolium, the natural source of mosquito coil.</title>
        <authorList>
            <person name="Yamashiro T."/>
            <person name="Shiraishi A."/>
            <person name="Satake H."/>
            <person name="Nakayama K."/>
        </authorList>
    </citation>
    <scope>NUCLEOTIDE SEQUENCE</scope>
</reference>
<dbReference type="EMBL" id="BKCJ010382706">
    <property type="protein sequence ID" value="GFA18854.1"/>
    <property type="molecule type" value="Genomic_DNA"/>
</dbReference>